<dbReference type="KEGG" id="vg:79412945"/>
<evidence type="ECO:0000313" key="1">
    <source>
        <dbReference type="EMBL" id="WAX22386.1"/>
    </source>
</evidence>
<proteinExistence type="predicted"/>
<sequence length="74" mass="8186">MKLLKRLFGKWEPLGEMMVVGKFSGLLGSFNERGKLFAECHSGTGEVRGWVEMSDGTKITVAPWVATNLLADKK</sequence>
<evidence type="ECO:0000313" key="2">
    <source>
        <dbReference type="Proteomes" id="UP001211688"/>
    </source>
</evidence>
<keyword evidence="2" id="KW-1185">Reference proteome</keyword>
<accession>A0AAE9VJ48</accession>
<dbReference type="GeneID" id="79412945"/>
<organism evidence="1 2">
    <name type="scientific">Pseudomonas phage MiCath</name>
    <dbReference type="NCBI Taxonomy" id="3003729"/>
    <lineage>
        <taxon>Viruses</taxon>
        <taxon>Duplodnaviria</taxon>
        <taxon>Heunggongvirae</taxon>
        <taxon>Uroviricota</taxon>
        <taxon>Caudoviricetes</taxon>
        <taxon>Queuovirinae</taxon>
        <taxon>Micathvirus</taxon>
        <taxon>Micathvirus micath</taxon>
    </lineage>
</organism>
<dbReference type="EMBL" id="OP882271">
    <property type="protein sequence ID" value="WAX22386.1"/>
    <property type="molecule type" value="Genomic_DNA"/>
</dbReference>
<reference evidence="1" key="1">
    <citation type="submission" date="2022-11" db="EMBL/GenBank/DDBJ databases">
        <authorList>
            <person name="Jaryenneh J.D."/>
            <person name="Schoeniger J.S."/>
            <person name="Mageeney C.M."/>
        </authorList>
    </citation>
    <scope>NUCLEOTIDE SEQUENCE</scope>
</reference>
<dbReference type="Proteomes" id="UP001211688">
    <property type="component" value="Segment"/>
</dbReference>
<dbReference type="RefSeq" id="YP_010719805.1">
    <property type="nucleotide sequence ID" value="NC_072502.1"/>
</dbReference>
<name>A0AAE9VJ48_9CAUD</name>
<protein>
    <submittedName>
        <fullName evidence="1">Uncharacterized protein</fullName>
    </submittedName>
</protein>